<dbReference type="EMBL" id="KQ971319">
    <property type="protein sequence ID" value="EFA11354.1"/>
    <property type="molecule type" value="Genomic_DNA"/>
</dbReference>
<protein>
    <submittedName>
        <fullName evidence="2">Uncharacterized protein y4hQ-like Protein</fullName>
    </submittedName>
</protein>
<dbReference type="InterPro" id="IPR012912">
    <property type="entry name" value="Plasmid_pRiA4b_Orf3-like"/>
</dbReference>
<dbReference type="eggNOG" id="ENOG502S6II">
    <property type="taxonomic scope" value="Eukaryota"/>
</dbReference>
<evidence type="ECO:0000259" key="1">
    <source>
        <dbReference type="Pfam" id="PF07929"/>
    </source>
</evidence>
<dbReference type="SUPFAM" id="SSF159941">
    <property type="entry name" value="MM3350-like"/>
    <property type="match status" value="1"/>
</dbReference>
<dbReference type="Proteomes" id="UP000007266">
    <property type="component" value="Linkage group 3"/>
</dbReference>
<dbReference type="Pfam" id="PF07929">
    <property type="entry name" value="PRiA4_ORF3"/>
    <property type="match status" value="1"/>
</dbReference>
<dbReference type="OMA" id="HPEHESM"/>
<dbReference type="STRING" id="7070.D6W6F5"/>
<evidence type="ECO:0000313" key="2">
    <source>
        <dbReference type="EMBL" id="EFA11354.1"/>
    </source>
</evidence>
<dbReference type="PANTHER" id="PTHR41878">
    <property type="entry name" value="LEXA REPRESSOR-RELATED"/>
    <property type="match status" value="1"/>
</dbReference>
<proteinExistence type="predicted"/>
<dbReference type="InterPro" id="IPR024047">
    <property type="entry name" value="MM3350-like_sf"/>
</dbReference>
<dbReference type="OrthoDB" id="407198at2759"/>
<dbReference type="KEGG" id="tca:103314887"/>
<dbReference type="InParanoid" id="D6W6F5"/>
<accession>D6W6F5</accession>
<dbReference type="PANTHER" id="PTHR41878:SF1">
    <property type="entry name" value="TNPR PROTEIN"/>
    <property type="match status" value="1"/>
</dbReference>
<keyword evidence="3" id="KW-1185">Reference proteome</keyword>
<gene>
    <name evidence="2" type="primary">AUGUSTUS-3.0.2_11510</name>
    <name evidence="2" type="ORF">TcasGA2_TC011510</name>
</gene>
<name>D6W6F5_TRICA</name>
<organism evidence="2 3">
    <name type="scientific">Tribolium castaneum</name>
    <name type="common">Red flour beetle</name>
    <dbReference type="NCBI Taxonomy" id="7070"/>
    <lineage>
        <taxon>Eukaryota</taxon>
        <taxon>Metazoa</taxon>
        <taxon>Ecdysozoa</taxon>
        <taxon>Arthropoda</taxon>
        <taxon>Hexapoda</taxon>
        <taxon>Insecta</taxon>
        <taxon>Pterygota</taxon>
        <taxon>Neoptera</taxon>
        <taxon>Endopterygota</taxon>
        <taxon>Coleoptera</taxon>
        <taxon>Polyphaga</taxon>
        <taxon>Cucujiformia</taxon>
        <taxon>Tenebrionidae</taxon>
        <taxon>Tenebrionidae incertae sedis</taxon>
        <taxon>Tribolium</taxon>
    </lineage>
</organism>
<dbReference type="AlphaFoldDB" id="D6W6F5"/>
<feature type="domain" description="Plasmid pRiA4b Orf3-like" evidence="1">
    <location>
        <begin position="16"/>
        <end position="188"/>
    </location>
</feature>
<evidence type="ECO:0000313" key="3">
    <source>
        <dbReference type="Proteomes" id="UP000007266"/>
    </source>
</evidence>
<dbReference type="HOGENOM" id="CLU_085055_0_1_1"/>
<reference evidence="2 3" key="2">
    <citation type="journal article" date="2010" name="Nucleic Acids Res.">
        <title>BeetleBase in 2010: revisions to provide comprehensive genomic information for Tribolium castaneum.</title>
        <authorList>
            <person name="Kim H.S."/>
            <person name="Murphy T."/>
            <person name="Xia J."/>
            <person name="Caragea D."/>
            <person name="Park Y."/>
            <person name="Beeman R.W."/>
            <person name="Lorenzen M.D."/>
            <person name="Butcher S."/>
            <person name="Manak J.R."/>
            <person name="Brown S.J."/>
        </authorList>
    </citation>
    <scope>GENOME REANNOTATION</scope>
    <source>
        <strain evidence="2 3">Georgia GA2</strain>
    </source>
</reference>
<dbReference type="Gene3D" id="3.10.290.30">
    <property type="entry name" value="MM3350-like"/>
    <property type="match status" value="1"/>
</dbReference>
<reference evidence="2 3" key="1">
    <citation type="journal article" date="2008" name="Nature">
        <title>The genome of the model beetle and pest Tribolium castaneum.</title>
        <authorList>
            <consortium name="Tribolium Genome Sequencing Consortium"/>
            <person name="Richards S."/>
            <person name="Gibbs R.A."/>
            <person name="Weinstock G.M."/>
            <person name="Brown S.J."/>
            <person name="Denell R."/>
            <person name="Beeman R.W."/>
            <person name="Gibbs R."/>
            <person name="Beeman R.W."/>
            <person name="Brown S.J."/>
            <person name="Bucher G."/>
            <person name="Friedrich M."/>
            <person name="Grimmelikhuijzen C.J."/>
            <person name="Klingler M."/>
            <person name="Lorenzen M."/>
            <person name="Richards S."/>
            <person name="Roth S."/>
            <person name="Schroder R."/>
            <person name="Tautz D."/>
            <person name="Zdobnov E.M."/>
            <person name="Muzny D."/>
            <person name="Gibbs R.A."/>
            <person name="Weinstock G.M."/>
            <person name="Attaway T."/>
            <person name="Bell S."/>
            <person name="Buhay C.J."/>
            <person name="Chandrabose M.N."/>
            <person name="Chavez D."/>
            <person name="Clerk-Blankenburg K.P."/>
            <person name="Cree A."/>
            <person name="Dao M."/>
            <person name="Davis C."/>
            <person name="Chacko J."/>
            <person name="Dinh H."/>
            <person name="Dugan-Rocha S."/>
            <person name="Fowler G."/>
            <person name="Garner T.T."/>
            <person name="Garnes J."/>
            <person name="Gnirke A."/>
            <person name="Hawes A."/>
            <person name="Hernandez J."/>
            <person name="Hines S."/>
            <person name="Holder M."/>
            <person name="Hume J."/>
            <person name="Jhangiani S.N."/>
            <person name="Joshi V."/>
            <person name="Khan Z.M."/>
            <person name="Jackson L."/>
            <person name="Kovar C."/>
            <person name="Kowis A."/>
            <person name="Lee S."/>
            <person name="Lewis L.R."/>
            <person name="Margolis J."/>
            <person name="Morgan M."/>
            <person name="Nazareth L.V."/>
            <person name="Nguyen N."/>
            <person name="Okwuonu G."/>
            <person name="Parker D."/>
            <person name="Richards S."/>
            <person name="Ruiz S.J."/>
            <person name="Santibanez J."/>
            <person name="Savard J."/>
            <person name="Scherer S.E."/>
            <person name="Schneider B."/>
            <person name="Sodergren E."/>
            <person name="Tautz D."/>
            <person name="Vattahil S."/>
            <person name="Villasana D."/>
            <person name="White C.S."/>
            <person name="Wright R."/>
            <person name="Park Y."/>
            <person name="Beeman R.W."/>
            <person name="Lord J."/>
            <person name="Oppert B."/>
            <person name="Lorenzen M."/>
            <person name="Brown S."/>
            <person name="Wang L."/>
            <person name="Savard J."/>
            <person name="Tautz D."/>
            <person name="Richards S."/>
            <person name="Weinstock G."/>
            <person name="Gibbs R.A."/>
            <person name="Liu Y."/>
            <person name="Worley K."/>
            <person name="Weinstock G."/>
            <person name="Elsik C.G."/>
            <person name="Reese J.T."/>
            <person name="Elhaik E."/>
            <person name="Landan G."/>
            <person name="Graur D."/>
            <person name="Arensburger P."/>
            <person name="Atkinson P."/>
            <person name="Beeman R.W."/>
            <person name="Beidler J."/>
            <person name="Brown S.J."/>
            <person name="Demuth J.P."/>
            <person name="Drury D.W."/>
            <person name="Du Y.Z."/>
            <person name="Fujiwara H."/>
            <person name="Lorenzen M."/>
            <person name="Maselli V."/>
            <person name="Osanai M."/>
            <person name="Park Y."/>
            <person name="Robertson H.M."/>
            <person name="Tu Z."/>
            <person name="Wang J.J."/>
            <person name="Wang S."/>
            <person name="Richards S."/>
            <person name="Song H."/>
            <person name="Zhang L."/>
            <person name="Sodergren E."/>
            <person name="Werner D."/>
            <person name="Stanke M."/>
            <person name="Morgenstern B."/>
            <person name="Solovyev V."/>
            <person name="Kosarev P."/>
            <person name="Brown G."/>
            <person name="Chen H.C."/>
            <person name="Ermolaeva O."/>
            <person name="Hlavina W."/>
            <person name="Kapustin Y."/>
            <person name="Kiryutin B."/>
            <person name="Kitts P."/>
            <person name="Maglott D."/>
            <person name="Pruitt K."/>
            <person name="Sapojnikov V."/>
            <person name="Souvorov A."/>
            <person name="Mackey A.J."/>
            <person name="Waterhouse R.M."/>
            <person name="Wyder S."/>
            <person name="Zdobnov E.M."/>
            <person name="Zdobnov E.M."/>
            <person name="Wyder S."/>
            <person name="Kriventseva E.V."/>
            <person name="Kadowaki T."/>
            <person name="Bork P."/>
            <person name="Aranda M."/>
            <person name="Bao R."/>
            <person name="Beermann A."/>
            <person name="Berns N."/>
            <person name="Bolognesi R."/>
            <person name="Bonneton F."/>
            <person name="Bopp D."/>
            <person name="Brown S.J."/>
            <person name="Bucher G."/>
            <person name="Butts T."/>
            <person name="Chaumot A."/>
            <person name="Denell R.E."/>
            <person name="Ferrier D.E."/>
            <person name="Friedrich M."/>
            <person name="Gordon C.M."/>
            <person name="Jindra M."/>
            <person name="Klingler M."/>
            <person name="Lan Q."/>
            <person name="Lattorff H.M."/>
            <person name="Laudet V."/>
            <person name="von Levetsow C."/>
            <person name="Liu Z."/>
            <person name="Lutz R."/>
            <person name="Lynch J.A."/>
            <person name="da Fonseca R.N."/>
            <person name="Posnien N."/>
            <person name="Reuter R."/>
            <person name="Roth S."/>
            <person name="Savard J."/>
            <person name="Schinko J.B."/>
            <person name="Schmitt C."/>
            <person name="Schoppmeier M."/>
            <person name="Schroder R."/>
            <person name="Shippy T.D."/>
            <person name="Simonnet F."/>
            <person name="Marques-Souza H."/>
            <person name="Tautz D."/>
            <person name="Tomoyasu Y."/>
            <person name="Trauner J."/>
            <person name="Van der Zee M."/>
            <person name="Vervoort M."/>
            <person name="Wittkopp N."/>
            <person name="Wimmer E.A."/>
            <person name="Yang X."/>
            <person name="Jones A.K."/>
            <person name="Sattelle D.B."/>
            <person name="Ebert P.R."/>
            <person name="Nelson D."/>
            <person name="Scott J.G."/>
            <person name="Beeman R.W."/>
            <person name="Muthukrishnan S."/>
            <person name="Kramer K.J."/>
            <person name="Arakane Y."/>
            <person name="Beeman R.W."/>
            <person name="Zhu Q."/>
            <person name="Hogenkamp D."/>
            <person name="Dixit R."/>
            <person name="Oppert B."/>
            <person name="Jiang H."/>
            <person name="Zou Z."/>
            <person name="Marshall J."/>
            <person name="Elpidina E."/>
            <person name="Vinokurov K."/>
            <person name="Oppert C."/>
            <person name="Zou Z."/>
            <person name="Evans J."/>
            <person name="Lu Z."/>
            <person name="Zhao P."/>
            <person name="Sumathipala N."/>
            <person name="Altincicek B."/>
            <person name="Vilcinskas A."/>
            <person name="Williams M."/>
            <person name="Hultmark D."/>
            <person name="Hetru C."/>
            <person name="Jiang H."/>
            <person name="Grimmelikhuijzen C.J."/>
            <person name="Hauser F."/>
            <person name="Cazzamali G."/>
            <person name="Williamson M."/>
            <person name="Park Y."/>
            <person name="Li B."/>
            <person name="Tanaka Y."/>
            <person name="Predel R."/>
            <person name="Neupert S."/>
            <person name="Schachtner J."/>
            <person name="Verleyen P."/>
            <person name="Raible F."/>
            <person name="Bork P."/>
            <person name="Friedrich M."/>
            <person name="Walden K.K."/>
            <person name="Robertson H.M."/>
            <person name="Angeli S."/>
            <person name="Foret S."/>
            <person name="Bucher G."/>
            <person name="Schuetz S."/>
            <person name="Maleszka R."/>
            <person name="Wimmer E.A."/>
            <person name="Beeman R.W."/>
            <person name="Lorenzen M."/>
            <person name="Tomoyasu Y."/>
            <person name="Miller S.C."/>
            <person name="Grossmann D."/>
            <person name="Bucher G."/>
        </authorList>
    </citation>
    <scope>NUCLEOTIDE SEQUENCE [LARGE SCALE GENOMIC DNA]</scope>
    <source>
        <strain evidence="2 3">Georgia GA2</strain>
    </source>
</reference>
<sequence>MATSSTGQGEGTANEILQLKVSLVGIKPPIWRRIHVRKSDTFRQLHDYIQQFMGWGNYHLHVFVAAGDVRIGIPEDSVGFDDIVDEGKAKISSFLKNPKDKVKYTYDYGDNWQHVITVEKLLPSVPNVHYPVCVGGRRACPPEDCGGVWGYVELLHIRANPSHPEYNERITEWLDDLYPDFDPEKFEPTDCMPFF</sequence>